<feature type="region of interest" description="Disordered" evidence="1">
    <location>
        <begin position="145"/>
        <end position="174"/>
    </location>
</feature>
<organism evidence="2">
    <name type="scientific">Parvoviridae sp</name>
    <dbReference type="NCBI Taxonomy" id="1940570"/>
    <lineage>
        <taxon>Viruses</taxon>
        <taxon>Monodnaviria</taxon>
        <taxon>Shotokuvirae</taxon>
        <taxon>Cossaviricota</taxon>
        <taxon>Quintoviricetes</taxon>
        <taxon>Piccovirales</taxon>
        <taxon>Parvoviridae</taxon>
    </lineage>
</organism>
<accession>A0A893A973</accession>
<proteinExistence type="predicted"/>
<evidence type="ECO:0000313" key="2">
    <source>
        <dbReference type="EMBL" id="QRQ90267.1"/>
    </source>
</evidence>
<protein>
    <submittedName>
        <fullName evidence="2">Uncharacterized protein</fullName>
    </submittedName>
</protein>
<sequence>MSSFERWWAIERNKPWAQNWSLSRAREHFKINRGLRNRWHHLHEEIELDDITGGDEIEEFNREDLDENIDFDIAEEELITDGVTSSAGETTGLITGGTDIGYGAITGAVTTGTGAATTAGSTLGSAALGAGITLGAATIGSTVFSGRESDNEDSNSPPITFPDHSYIGPGNDAYSGAQAHDLDDHIAHDHDIAYHHAKTQEDVLDADKKAIHDFASDALENYNPHSAIGALGLGIKHGVENIIGVQYPSNLPRQKDFADGFNPFAGK</sequence>
<dbReference type="EMBL" id="MW348570">
    <property type="protein sequence ID" value="QRQ90267.1"/>
    <property type="molecule type" value="Genomic_DNA"/>
</dbReference>
<reference evidence="2" key="1">
    <citation type="submission" date="2020-11" db="EMBL/GenBank/DDBJ databases">
        <title>Viral genomes from river ports along the Yangtze River in China.</title>
        <authorList>
            <person name="Lu J."/>
            <person name="Shen Q."/>
            <person name="Yang S."/>
            <person name="Zhang W."/>
        </authorList>
    </citation>
    <scope>NUCLEOTIDE SEQUENCE</scope>
    <source>
        <strain evidence="2">3nj-parvo-2</strain>
    </source>
</reference>
<name>A0A893A973_9VIRU</name>
<evidence type="ECO:0000256" key="1">
    <source>
        <dbReference type="SAM" id="MobiDB-lite"/>
    </source>
</evidence>